<keyword evidence="3" id="KW-0804">Transcription</keyword>
<comment type="subcellular location">
    <subcellularLocation>
        <location evidence="1">Nucleus</location>
    </subcellularLocation>
</comment>
<comment type="similarity">
    <text evidence="5">Belongs to the TAF10 family.</text>
</comment>
<reference evidence="7" key="1">
    <citation type="submission" date="2021-02" db="EMBL/GenBank/DDBJ databases">
        <authorList>
            <person name="Nowell W R."/>
        </authorList>
    </citation>
    <scope>NUCLEOTIDE SEQUENCE</scope>
</reference>
<dbReference type="AlphaFoldDB" id="A0A815F6F6"/>
<sequence length="172" mass="18739">MTESIEDTSLSNNDDDETLVDENELNQFTATLDQLTPVIPDTVTKFYMRQCGLQTDDERVVKLLSVSVQKFMSDIVNDCYQLHKLREKSTNRPATAAAALPTTTATTQAAVTEPAVTTAATTTTTTTTTDSSANAANAKKPVTSTNQTLTLNDLSHVLGEYGINVKKTFYYT</sequence>
<dbReference type="Proteomes" id="UP000663881">
    <property type="component" value="Unassembled WGS sequence"/>
</dbReference>
<name>A0A815F6F6_9BILA</name>
<dbReference type="InterPro" id="IPR003923">
    <property type="entry name" value="TAF10"/>
</dbReference>
<evidence type="ECO:0000256" key="1">
    <source>
        <dbReference type="ARBA" id="ARBA00004123"/>
    </source>
</evidence>
<evidence type="ECO:0000256" key="5">
    <source>
        <dbReference type="ARBA" id="ARBA00025730"/>
    </source>
</evidence>
<dbReference type="PANTHER" id="PTHR21242:SF0">
    <property type="entry name" value="TRANSCRIPTION INITIATION FACTOR TFIID SUBUNIT 10"/>
    <property type="match status" value="1"/>
</dbReference>
<evidence type="ECO:0000256" key="3">
    <source>
        <dbReference type="ARBA" id="ARBA00023163"/>
    </source>
</evidence>
<evidence type="ECO:0008006" key="10">
    <source>
        <dbReference type="Google" id="ProtNLM"/>
    </source>
</evidence>
<accession>A0A815F6F6</accession>
<dbReference type="Pfam" id="PF03540">
    <property type="entry name" value="TAF10"/>
    <property type="match status" value="1"/>
</dbReference>
<dbReference type="EMBL" id="CAJNON010000568">
    <property type="protein sequence ID" value="CAF1319309.1"/>
    <property type="molecule type" value="Genomic_DNA"/>
</dbReference>
<evidence type="ECO:0000313" key="8">
    <source>
        <dbReference type="EMBL" id="CAF3701024.1"/>
    </source>
</evidence>
<dbReference type="GO" id="GO:1990841">
    <property type="term" value="F:promoter-specific chromatin binding"/>
    <property type="evidence" value="ECO:0007669"/>
    <property type="project" value="TreeGrafter"/>
</dbReference>
<comment type="caution">
    <text evidence="7">The sequence shown here is derived from an EMBL/GenBank/DDBJ whole genome shotgun (WGS) entry which is preliminary data.</text>
</comment>
<keyword evidence="2" id="KW-0805">Transcription regulation</keyword>
<dbReference type="PANTHER" id="PTHR21242">
    <property type="entry name" value="TRANSCRIPTION INITIATION FACTOR TFIID SUBUNIT 10"/>
    <property type="match status" value="1"/>
</dbReference>
<dbReference type="OrthoDB" id="154356at2759"/>
<keyword evidence="4" id="KW-0539">Nucleus</keyword>
<dbReference type="CDD" id="cd07982">
    <property type="entry name" value="HFD_TAF10"/>
    <property type="match status" value="1"/>
</dbReference>
<dbReference type="PRINTS" id="PR01443">
    <property type="entry name" value="TFIID30KDSUB"/>
</dbReference>
<organism evidence="7 9">
    <name type="scientific">Adineta steineri</name>
    <dbReference type="NCBI Taxonomy" id="433720"/>
    <lineage>
        <taxon>Eukaryota</taxon>
        <taxon>Metazoa</taxon>
        <taxon>Spiralia</taxon>
        <taxon>Gnathifera</taxon>
        <taxon>Rotifera</taxon>
        <taxon>Eurotatoria</taxon>
        <taxon>Bdelloidea</taxon>
        <taxon>Adinetida</taxon>
        <taxon>Adinetidae</taxon>
        <taxon>Adineta</taxon>
    </lineage>
</organism>
<evidence type="ECO:0000256" key="6">
    <source>
        <dbReference type="SAM" id="MobiDB-lite"/>
    </source>
</evidence>
<evidence type="ECO:0000256" key="2">
    <source>
        <dbReference type="ARBA" id="ARBA00023015"/>
    </source>
</evidence>
<evidence type="ECO:0000256" key="4">
    <source>
        <dbReference type="ARBA" id="ARBA00023242"/>
    </source>
</evidence>
<gene>
    <name evidence="8" type="ORF">OKA104_LOCUS12496</name>
    <name evidence="7" type="ORF">VCS650_LOCUS32047</name>
</gene>
<dbReference type="GO" id="GO:0016251">
    <property type="term" value="F:RNA polymerase II general transcription initiation factor activity"/>
    <property type="evidence" value="ECO:0007669"/>
    <property type="project" value="TreeGrafter"/>
</dbReference>
<dbReference type="GO" id="GO:0000124">
    <property type="term" value="C:SAGA complex"/>
    <property type="evidence" value="ECO:0007669"/>
    <property type="project" value="TreeGrafter"/>
</dbReference>
<dbReference type="GO" id="GO:0005669">
    <property type="term" value="C:transcription factor TFIID complex"/>
    <property type="evidence" value="ECO:0007669"/>
    <property type="project" value="TreeGrafter"/>
</dbReference>
<protein>
    <recommendedName>
        <fullName evidence="10">Transcription initiation factor TFIID subunit 10</fullName>
    </recommendedName>
</protein>
<feature type="compositionally biased region" description="Low complexity" evidence="6">
    <location>
        <begin position="117"/>
        <end position="138"/>
    </location>
</feature>
<feature type="region of interest" description="Disordered" evidence="6">
    <location>
        <begin position="117"/>
        <end position="140"/>
    </location>
</feature>
<dbReference type="GO" id="GO:0006367">
    <property type="term" value="P:transcription initiation at RNA polymerase II promoter"/>
    <property type="evidence" value="ECO:0007669"/>
    <property type="project" value="TreeGrafter"/>
</dbReference>
<evidence type="ECO:0000313" key="7">
    <source>
        <dbReference type="EMBL" id="CAF1319309.1"/>
    </source>
</evidence>
<dbReference type="Proteomes" id="UP000663891">
    <property type="component" value="Unassembled WGS sequence"/>
</dbReference>
<proteinExistence type="inferred from homology"/>
<dbReference type="EMBL" id="CAJOAY010000603">
    <property type="protein sequence ID" value="CAF3701024.1"/>
    <property type="molecule type" value="Genomic_DNA"/>
</dbReference>
<evidence type="ECO:0000313" key="9">
    <source>
        <dbReference type="Proteomes" id="UP000663891"/>
    </source>
</evidence>